<name>A0A814UT86_9BILA</name>
<evidence type="ECO:0000313" key="4">
    <source>
        <dbReference type="EMBL" id="CAF3943067.1"/>
    </source>
</evidence>
<reference evidence="2" key="1">
    <citation type="submission" date="2021-02" db="EMBL/GenBank/DDBJ databases">
        <authorList>
            <person name="Nowell W R."/>
        </authorList>
    </citation>
    <scope>NUCLEOTIDE SEQUENCE</scope>
</reference>
<dbReference type="EMBL" id="CAJNOQ010007788">
    <property type="protein sequence ID" value="CAF1178856.1"/>
    <property type="molecule type" value="Genomic_DNA"/>
</dbReference>
<dbReference type="EMBL" id="CAJNOK010008099">
    <property type="protein sequence ID" value="CAF1054128.1"/>
    <property type="molecule type" value="Genomic_DNA"/>
</dbReference>
<proteinExistence type="predicted"/>
<evidence type="ECO:0000313" key="5">
    <source>
        <dbReference type="Proteomes" id="UP000663829"/>
    </source>
</evidence>
<dbReference type="Proteomes" id="UP000682733">
    <property type="component" value="Unassembled WGS sequence"/>
</dbReference>
<sequence length="85" mass="9651">MIGCFETPIRSDETPKRLYCSEHQPRIPPFESQTQGQLLKPIDTGKYLQNVGQMQEARKNDEIDDQLTLAMYDASPLTMLAAKAH</sequence>
<dbReference type="EMBL" id="CAJOBC010007789">
    <property type="protein sequence ID" value="CAF3943067.1"/>
    <property type="molecule type" value="Genomic_DNA"/>
</dbReference>
<evidence type="ECO:0000313" key="1">
    <source>
        <dbReference type="EMBL" id="CAF1054128.1"/>
    </source>
</evidence>
<dbReference type="AlphaFoldDB" id="A0A814UT86"/>
<protein>
    <submittedName>
        <fullName evidence="2">Uncharacterized protein</fullName>
    </submittedName>
</protein>
<gene>
    <name evidence="2" type="ORF">GPM918_LOCUS22588</name>
    <name evidence="1" type="ORF">OVA965_LOCUS17088</name>
    <name evidence="4" type="ORF">SRO942_LOCUS22587</name>
    <name evidence="3" type="ORF">TMI583_LOCUS17098</name>
</gene>
<evidence type="ECO:0000313" key="2">
    <source>
        <dbReference type="EMBL" id="CAF1178856.1"/>
    </source>
</evidence>
<organism evidence="2 5">
    <name type="scientific">Didymodactylos carnosus</name>
    <dbReference type="NCBI Taxonomy" id="1234261"/>
    <lineage>
        <taxon>Eukaryota</taxon>
        <taxon>Metazoa</taxon>
        <taxon>Spiralia</taxon>
        <taxon>Gnathifera</taxon>
        <taxon>Rotifera</taxon>
        <taxon>Eurotatoria</taxon>
        <taxon>Bdelloidea</taxon>
        <taxon>Philodinida</taxon>
        <taxon>Philodinidae</taxon>
        <taxon>Didymodactylos</taxon>
    </lineage>
</organism>
<accession>A0A814UT86</accession>
<keyword evidence="5" id="KW-1185">Reference proteome</keyword>
<comment type="caution">
    <text evidence="2">The sequence shown here is derived from an EMBL/GenBank/DDBJ whole genome shotgun (WGS) entry which is preliminary data.</text>
</comment>
<dbReference type="EMBL" id="CAJOBA010008112">
    <property type="protein sequence ID" value="CAF3820563.1"/>
    <property type="molecule type" value="Genomic_DNA"/>
</dbReference>
<dbReference type="Proteomes" id="UP000663829">
    <property type="component" value="Unassembled WGS sequence"/>
</dbReference>
<dbReference type="Proteomes" id="UP000681722">
    <property type="component" value="Unassembled WGS sequence"/>
</dbReference>
<dbReference type="Proteomes" id="UP000677228">
    <property type="component" value="Unassembled WGS sequence"/>
</dbReference>
<evidence type="ECO:0000313" key="3">
    <source>
        <dbReference type="EMBL" id="CAF3820563.1"/>
    </source>
</evidence>